<keyword evidence="1" id="KW-0472">Membrane</keyword>
<dbReference type="VEuPathDB" id="PiroplasmaDB:BmR1_04g05850"/>
<reference evidence="2 3" key="1">
    <citation type="journal article" date="2012" name="Nucleic Acids Res.">
        <title>Sequencing of the smallest Apicomplexan genome from the human pathogen Babesia microti.</title>
        <authorList>
            <person name="Cornillot E."/>
            <person name="Hadj-Kaddour K."/>
            <person name="Dassouli A."/>
            <person name="Noel B."/>
            <person name="Ranwez V."/>
            <person name="Vacherie B."/>
            <person name="Augagneur Y."/>
            <person name="Bres V."/>
            <person name="Duclos A."/>
            <person name="Randazzo S."/>
            <person name="Carcy B."/>
            <person name="Debierre-Grockiego F."/>
            <person name="Delbecq S."/>
            <person name="Moubri-Menage K."/>
            <person name="Shams-Eldin H."/>
            <person name="Usmani-Brown S."/>
            <person name="Bringaud F."/>
            <person name="Wincker P."/>
            <person name="Vivares C.P."/>
            <person name="Schwarz R.T."/>
            <person name="Schetters T.P."/>
            <person name="Krause P.J."/>
            <person name="Gorenflot A."/>
            <person name="Berry V."/>
            <person name="Barbe V."/>
            <person name="Ben Mamoun C."/>
        </authorList>
    </citation>
    <scope>NUCLEOTIDE SEQUENCE [LARGE SCALE GENOMIC DNA]</scope>
    <source>
        <strain evidence="2 3">RI</strain>
    </source>
</reference>
<keyword evidence="1" id="KW-0812">Transmembrane</keyword>
<evidence type="ECO:0000256" key="1">
    <source>
        <dbReference type="SAM" id="Phobius"/>
    </source>
</evidence>
<dbReference type="KEGG" id="bmic:BmR1_04g05850"/>
<feature type="transmembrane region" description="Helical" evidence="1">
    <location>
        <begin position="60"/>
        <end position="80"/>
    </location>
</feature>
<protein>
    <submittedName>
        <fullName evidence="2">Uncharacterized protein</fullName>
    </submittedName>
</protein>
<dbReference type="EMBL" id="LN871599">
    <property type="protein sequence ID" value="CCF75368.1"/>
    <property type="molecule type" value="Genomic_DNA"/>
</dbReference>
<dbReference type="Proteomes" id="UP000002899">
    <property type="component" value="Chromosome IV"/>
</dbReference>
<reference evidence="2 3" key="3">
    <citation type="journal article" date="2016" name="Sci. Rep.">
        <title>Genome-wide diversity and gene expression profiling of Babesia microti isolates identify polymorphic genes that mediate host-pathogen interactions.</title>
        <authorList>
            <person name="Silva J.C."/>
            <person name="Cornillot E."/>
            <person name="McCracken C."/>
            <person name="Usmani-Brown S."/>
            <person name="Dwivedi A."/>
            <person name="Ifeonu O.O."/>
            <person name="Crabtree J."/>
            <person name="Gotia H.T."/>
            <person name="Virji A.Z."/>
            <person name="Reynes C."/>
            <person name="Colinge J."/>
            <person name="Kumar V."/>
            <person name="Lawres L."/>
            <person name="Pazzi J.E."/>
            <person name="Pablo J.V."/>
            <person name="Hung C."/>
            <person name="Brancato J."/>
            <person name="Kumari P."/>
            <person name="Orvis J."/>
            <person name="Tretina K."/>
            <person name="Chibucos M."/>
            <person name="Ott S."/>
            <person name="Sadzewicz L."/>
            <person name="Sengamalay N."/>
            <person name="Shetty A.C."/>
            <person name="Su Q."/>
            <person name="Tallon L."/>
            <person name="Fraser C.M."/>
            <person name="Frutos R."/>
            <person name="Molina D.M."/>
            <person name="Krause P.J."/>
            <person name="Ben Mamoun C."/>
        </authorList>
    </citation>
    <scope>NUCLEOTIDE SEQUENCE [LARGE SCALE GENOMIC DNA]</scope>
    <source>
        <strain evidence="2 3">RI</strain>
    </source>
</reference>
<organism evidence="2 3">
    <name type="scientific">Babesia microti (strain RI)</name>
    <dbReference type="NCBI Taxonomy" id="1133968"/>
    <lineage>
        <taxon>Eukaryota</taxon>
        <taxon>Sar</taxon>
        <taxon>Alveolata</taxon>
        <taxon>Apicomplexa</taxon>
        <taxon>Aconoidasida</taxon>
        <taxon>Piroplasmida</taxon>
        <taxon>Babesiidae</taxon>
        <taxon>Babesia</taxon>
    </lineage>
</organism>
<keyword evidence="1" id="KW-1133">Transmembrane helix</keyword>
<accession>I7J8F3</accession>
<reference evidence="2 3" key="2">
    <citation type="journal article" date="2013" name="PLoS ONE">
        <title>Whole genome mapping and re-organization of the nuclear and mitochondrial genomes of Babesia microti isolates.</title>
        <authorList>
            <person name="Cornillot E."/>
            <person name="Dassouli A."/>
            <person name="Garg A."/>
            <person name="Pachikara N."/>
            <person name="Randazzo S."/>
            <person name="Depoix D."/>
            <person name="Carcy B."/>
            <person name="Delbecq S."/>
            <person name="Frutos R."/>
            <person name="Silva J.C."/>
            <person name="Sutton R."/>
            <person name="Krause P.J."/>
            <person name="Mamoun C.B."/>
        </authorList>
    </citation>
    <scope>NUCLEOTIDE SEQUENCE [LARGE SCALE GENOMIC DNA]</scope>
    <source>
        <strain evidence="2 3">RI</strain>
    </source>
</reference>
<keyword evidence="3" id="KW-1185">Reference proteome</keyword>
<evidence type="ECO:0000313" key="3">
    <source>
        <dbReference type="Proteomes" id="UP000002899"/>
    </source>
</evidence>
<gene>
    <name evidence="2" type="ORF">BmR1_04g05850</name>
</gene>
<dbReference type="AlphaFoldDB" id="I7J8F3"/>
<dbReference type="GeneID" id="24425815"/>
<sequence>MHDKKIPLNSVEPISFLGFIDPFHNYLEGIFLHNGSNHKNGVLYQYGDINYESNSNEGDIYTLLIIIIVICIVTIIIALATRYIKRIRQEEDYIKDQINFISEQNTALLGNNYDRDPITMV</sequence>
<proteinExistence type="predicted"/>
<name>I7J8F3_BABMR</name>
<evidence type="ECO:0000313" key="2">
    <source>
        <dbReference type="EMBL" id="CCF75368.1"/>
    </source>
</evidence>
<dbReference type="RefSeq" id="XP_012649776.1">
    <property type="nucleotide sequence ID" value="XM_012794322.1"/>
</dbReference>